<evidence type="ECO:0000256" key="4">
    <source>
        <dbReference type="PROSITE-ProRule" id="PRU00473"/>
    </source>
</evidence>
<dbReference type="CDD" id="cd07185">
    <property type="entry name" value="OmpA_C-like"/>
    <property type="match status" value="1"/>
</dbReference>
<evidence type="ECO:0000313" key="9">
    <source>
        <dbReference type="Proteomes" id="UP000295301"/>
    </source>
</evidence>
<reference evidence="8 9" key="1">
    <citation type="submission" date="2019-03" db="EMBL/GenBank/DDBJ databases">
        <title>Ruegeria lutea sp. nov., a novel strain, isolated from marine sediment, the Masan Bay, South Korea.</title>
        <authorList>
            <person name="Kim J."/>
            <person name="Kim D.-Y."/>
            <person name="Lee S.-S."/>
        </authorList>
    </citation>
    <scope>NUCLEOTIDE SEQUENCE [LARGE SCALE GENOMIC DNA]</scope>
    <source>
        <strain evidence="8 9">318-1</strain>
    </source>
</reference>
<evidence type="ECO:0000256" key="2">
    <source>
        <dbReference type="ARBA" id="ARBA00023136"/>
    </source>
</evidence>
<dbReference type="Proteomes" id="UP000295301">
    <property type="component" value="Unassembled WGS sequence"/>
</dbReference>
<dbReference type="InterPro" id="IPR050330">
    <property type="entry name" value="Bact_OuterMem_StrucFunc"/>
</dbReference>
<dbReference type="RefSeq" id="WP_133360938.1">
    <property type="nucleotide sequence ID" value="NZ_SMUV01000071.1"/>
</dbReference>
<dbReference type="PRINTS" id="PR01021">
    <property type="entry name" value="OMPADOMAIN"/>
</dbReference>
<dbReference type="Gene3D" id="3.30.1330.60">
    <property type="entry name" value="OmpA-like domain"/>
    <property type="match status" value="1"/>
</dbReference>
<protein>
    <submittedName>
        <fullName evidence="8">OmpA family protein</fullName>
    </submittedName>
</protein>
<proteinExistence type="predicted"/>
<sequence>MIRAAAFCALLAAASAPALALDMPFGARLLSERIVPLDSYALPLAPFDGTTVPAQVYEGQVERRTWRLDGGVSTPLQILAPLRDQLVTGGYEVVFECKASACGGFDFRFGTEVALAPQMHVDIGDFRFLSAVRTGDEVLSLLVSRSGSSAYVQEIHLLPVAPGVHETPAEVPQSPEPEPRPESEPGSEPGPVTPPLIGALMTEGHVILGDLDFRTGANALGPGPFESLSRIAVFLAANPDYRVVLVGHTDSTGALEANISLSKRRAGTVRDRLVNTYGVSPERVAAEGMGYLAPVASNLTREGREKNRRVEALLLPVE</sequence>
<keyword evidence="9" id="KW-1185">Reference proteome</keyword>
<dbReference type="InterPro" id="IPR006665">
    <property type="entry name" value="OmpA-like"/>
</dbReference>
<dbReference type="AlphaFoldDB" id="A0A4R5UXN7"/>
<dbReference type="OrthoDB" id="9792021at2"/>
<dbReference type="EMBL" id="SMUV01000071">
    <property type="protein sequence ID" value="TDK43941.1"/>
    <property type="molecule type" value="Genomic_DNA"/>
</dbReference>
<feature type="chain" id="PRO_5020294463" evidence="6">
    <location>
        <begin position="21"/>
        <end position="318"/>
    </location>
</feature>
<dbReference type="PANTHER" id="PTHR30329:SF21">
    <property type="entry name" value="LIPOPROTEIN YIAD-RELATED"/>
    <property type="match status" value="1"/>
</dbReference>
<gene>
    <name evidence="8" type="ORF">E1832_16870</name>
</gene>
<organism evidence="8 9">
    <name type="scientific">Antarcticimicrobium luteum</name>
    <dbReference type="NCBI Taxonomy" id="2547397"/>
    <lineage>
        <taxon>Bacteria</taxon>
        <taxon>Pseudomonadati</taxon>
        <taxon>Pseudomonadota</taxon>
        <taxon>Alphaproteobacteria</taxon>
        <taxon>Rhodobacterales</taxon>
        <taxon>Paracoccaceae</taxon>
        <taxon>Antarcticimicrobium</taxon>
    </lineage>
</organism>
<dbReference type="SUPFAM" id="SSF103088">
    <property type="entry name" value="OmpA-like"/>
    <property type="match status" value="1"/>
</dbReference>
<keyword evidence="2 4" id="KW-0472">Membrane</keyword>
<evidence type="ECO:0000256" key="1">
    <source>
        <dbReference type="ARBA" id="ARBA00004442"/>
    </source>
</evidence>
<accession>A0A4R5UXN7</accession>
<dbReference type="InterPro" id="IPR036737">
    <property type="entry name" value="OmpA-like_sf"/>
</dbReference>
<evidence type="ECO:0000256" key="6">
    <source>
        <dbReference type="SAM" id="SignalP"/>
    </source>
</evidence>
<evidence type="ECO:0000259" key="7">
    <source>
        <dbReference type="PROSITE" id="PS51123"/>
    </source>
</evidence>
<evidence type="ECO:0000313" key="8">
    <source>
        <dbReference type="EMBL" id="TDK43941.1"/>
    </source>
</evidence>
<dbReference type="PANTHER" id="PTHR30329">
    <property type="entry name" value="STATOR ELEMENT OF FLAGELLAR MOTOR COMPLEX"/>
    <property type="match status" value="1"/>
</dbReference>
<evidence type="ECO:0000256" key="3">
    <source>
        <dbReference type="ARBA" id="ARBA00023237"/>
    </source>
</evidence>
<feature type="domain" description="OmpA-like" evidence="7">
    <location>
        <begin position="200"/>
        <end position="318"/>
    </location>
</feature>
<keyword evidence="6" id="KW-0732">Signal</keyword>
<feature type="region of interest" description="Disordered" evidence="5">
    <location>
        <begin position="163"/>
        <end position="196"/>
    </location>
</feature>
<dbReference type="InterPro" id="IPR006664">
    <property type="entry name" value="OMP_bac"/>
</dbReference>
<dbReference type="PROSITE" id="PS51123">
    <property type="entry name" value="OMPA_2"/>
    <property type="match status" value="1"/>
</dbReference>
<name>A0A4R5UXN7_9RHOB</name>
<feature type="signal peptide" evidence="6">
    <location>
        <begin position="1"/>
        <end position="20"/>
    </location>
</feature>
<dbReference type="GO" id="GO:0009279">
    <property type="term" value="C:cell outer membrane"/>
    <property type="evidence" value="ECO:0007669"/>
    <property type="project" value="UniProtKB-SubCell"/>
</dbReference>
<evidence type="ECO:0000256" key="5">
    <source>
        <dbReference type="SAM" id="MobiDB-lite"/>
    </source>
</evidence>
<dbReference type="Pfam" id="PF00691">
    <property type="entry name" value="OmpA"/>
    <property type="match status" value="1"/>
</dbReference>
<keyword evidence="3" id="KW-0998">Cell outer membrane</keyword>
<comment type="caution">
    <text evidence="8">The sequence shown here is derived from an EMBL/GenBank/DDBJ whole genome shotgun (WGS) entry which is preliminary data.</text>
</comment>
<comment type="subcellular location">
    <subcellularLocation>
        <location evidence="1">Cell outer membrane</location>
    </subcellularLocation>
</comment>